<evidence type="ECO:0000256" key="3">
    <source>
        <dbReference type="ARBA" id="ARBA00022989"/>
    </source>
</evidence>
<organism evidence="6 7">
    <name type="scientific">Marasmiellus scandens</name>
    <dbReference type="NCBI Taxonomy" id="2682957"/>
    <lineage>
        <taxon>Eukaryota</taxon>
        <taxon>Fungi</taxon>
        <taxon>Dikarya</taxon>
        <taxon>Basidiomycota</taxon>
        <taxon>Agaricomycotina</taxon>
        <taxon>Agaricomycetes</taxon>
        <taxon>Agaricomycetidae</taxon>
        <taxon>Agaricales</taxon>
        <taxon>Marasmiineae</taxon>
        <taxon>Omphalotaceae</taxon>
        <taxon>Marasmiellus</taxon>
    </lineage>
</organism>
<feature type="transmembrane region" description="Helical" evidence="5">
    <location>
        <begin position="76"/>
        <end position="101"/>
    </location>
</feature>
<dbReference type="Proteomes" id="UP001498398">
    <property type="component" value="Unassembled WGS sequence"/>
</dbReference>
<accession>A0ABR1IVY6</accession>
<comment type="subcellular location">
    <subcellularLocation>
        <location evidence="1">Membrane</location>
        <topology evidence="1">Multi-pass membrane protein</topology>
    </subcellularLocation>
</comment>
<keyword evidence="7" id="KW-1185">Reference proteome</keyword>
<feature type="transmembrane region" description="Helical" evidence="5">
    <location>
        <begin position="51"/>
        <end position="69"/>
    </location>
</feature>
<dbReference type="InterPro" id="IPR018499">
    <property type="entry name" value="Tetraspanin/Peripherin"/>
</dbReference>
<dbReference type="EMBL" id="JBANRG010000069">
    <property type="protein sequence ID" value="KAK7440260.1"/>
    <property type="molecule type" value="Genomic_DNA"/>
</dbReference>
<evidence type="ECO:0000256" key="2">
    <source>
        <dbReference type="ARBA" id="ARBA00022692"/>
    </source>
</evidence>
<name>A0ABR1IVY6_9AGAR</name>
<feature type="transmembrane region" description="Helical" evidence="5">
    <location>
        <begin position="188"/>
        <end position="210"/>
    </location>
</feature>
<evidence type="ECO:0000256" key="1">
    <source>
        <dbReference type="ARBA" id="ARBA00004141"/>
    </source>
</evidence>
<keyword evidence="3 5" id="KW-1133">Transmembrane helix</keyword>
<dbReference type="Pfam" id="PF00335">
    <property type="entry name" value="Tetraspanin"/>
    <property type="match status" value="1"/>
</dbReference>
<evidence type="ECO:0000256" key="4">
    <source>
        <dbReference type="ARBA" id="ARBA00023136"/>
    </source>
</evidence>
<feature type="transmembrane region" description="Helical" evidence="5">
    <location>
        <begin position="7"/>
        <end position="31"/>
    </location>
</feature>
<reference evidence="6 7" key="1">
    <citation type="submission" date="2024-01" db="EMBL/GenBank/DDBJ databases">
        <title>A draft genome for the cacao thread blight pathogen Marasmiellus scandens.</title>
        <authorList>
            <person name="Baruah I.K."/>
            <person name="Leung J."/>
            <person name="Bukari Y."/>
            <person name="Amoako-Attah I."/>
            <person name="Meinhardt L.W."/>
            <person name="Bailey B.A."/>
            <person name="Cohen S.P."/>
        </authorList>
    </citation>
    <scope>NUCLEOTIDE SEQUENCE [LARGE SCALE GENOMIC DNA]</scope>
    <source>
        <strain evidence="6 7">GH-19</strain>
    </source>
</reference>
<keyword evidence="4 5" id="KW-0472">Membrane</keyword>
<evidence type="ECO:0000256" key="5">
    <source>
        <dbReference type="SAM" id="Phobius"/>
    </source>
</evidence>
<gene>
    <name evidence="6" type="ORF">VKT23_017200</name>
</gene>
<proteinExistence type="predicted"/>
<evidence type="ECO:0000313" key="7">
    <source>
        <dbReference type="Proteomes" id="UP001498398"/>
    </source>
</evidence>
<keyword evidence="2 5" id="KW-0812">Transmembrane</keyword>
<protein>
    <recommendedName>
        <fullName evidence="8">Tetraspanin</fullName>
    </recommendedName>
</protein>
<evidence type="ECO:0000313" key="6">
    <source>
        <dbReference type="EMBL" id="KAK7440260.1"/>
    </source>
</evidence>
<evidence type="ECO:0008006" key="8">
    <source>
        <dbReference type="Google" id="ProtNLM"/>
    </source>
</evidence>
<sequence length="232" mass="25777">MVSRGLMAFWGVVDFCLLAAGAISVAFSIIWRKPDVLMNMVVSNADLNAGLALGVFLLITFAISIFAIVQRNHVTVGLVVLNYALIVDAIVVVVLGTRVWYFTLRERDNFFKIYQRQSEDTIRFIQNKFSCCGYFSPGDVLAPPKDGDFCTPVQTAFISFLDPSINGNSKNFCVSGVTSFADYTLNNIFTSMYGFMAIVLVLLLATLCVINKRKEEERFKKIDAKRGGKGFV</sequence>
<comment type="caution">
    <text evidence="6">The sequence shown here is derived from an EMBL/GenBank/DDBJ whole genome shotgun (WGS) entry which is preliminary data.</text>
</comment>